<name>A0A1S1MQT6_9GAMM</name>
<dbReference type="EMBL" id="MKJU01000030">
    <property type="protein sequence ID" value="OHU88773.1"/>
    <property type="molecule type" value="Genomic_DNA"/>
</dbReference>
<dbReference type="AlphaFoldDB" id="A0A1S1MQT6"/>
<proteinExistence type="predicted"/>
<evidence type="ECO:0000313" key="1">
    <source>
        <dbReference type="EMBL" id="OHU88773.1"/>
    </source>
</evidence>
<reference evidence="1 2" key="1">
    <citation type="submission" date="2016-09" db="EMBL/GenBank/DDBJ databases">
        <title>Pseudoalteromonas amylolytica sp. nov., isolated from the surface seawater.</title>
        <authorList>
            <person name="Wu Y.-H."/>
            <person name="Cheng H."/>
            <person name="Jin X.-B."/>
            <person name="Wang C.-S."/>
            <person name="Xu X.-W."/>
        </authorList>
    </citation>
    <scope>NUCLEOTIDE SEQUENCE [LARGE SCALE GENOMIC DNA]</scope>
    <source>
        <strain evidence="1 2">JW1</strain>
    </source>
</reference>
<organism evidence="1 2">
    <name type="scientific">Pseudoalteromonas amylolytica</name>
    <dbReference type="NCBI Taxonomy" id="1859457"/>
    <lineage>
        <taxon>Bacteria</taxon>
        <taxon>Pseudomonadati</taxon>
        <taxon>Pseudomonadota</taxon>
        <taxon>Gammaproteobacteria</taxon>
        <taxon>Alteromonadales</taxon>
        <taxon>Pseudoalteromonadaceae</taxon>
        <taxon>Pseudoalteromonas</taxon>
    </lineage>
</organism>
<evidence type="ECO:0000313" key="2">
    <source>
        <dbReference type="Proteomes" id="UP000179786"/>
    </source>
</evidence>
<accession>A0A1S1MQT6</accession>
<keyword evidence="2" id="KW-1185">Reference proteome</keyword>
<gene>
    <name evidence="1" type="ORF">BET10_18295</name>
</gene>
<sequence>MLLQALFQVQTINQLPWNIHCNALKINTLISSHGKAIEVGDKKIRQTSDIIAIVVAINGKVLPLSSTLRKVIYK</sequence>
<comment type="caution">
    <text evidence="1">The sequence shown here is derived from an EMBL/GenBank/DDBJ whole genome shotgun (WGS) entry which is preliminary data.</text>
</comment>
<dbReference type="Proteomes" id="UP000179786">
    <property type="component" value="Unassembled WGS sequence"/>
</dbReference>
<protein>
    <submittedName>
        <fullName evidence="1">Uncharacterized protein</fullName>
    </submittedName>
</protein>